<sequence length="29" mass="3100">MSMDAHKARPADRMAPTSLRTKVAAACDP</sequence>
<name>A0A0A9C2P7_ARUDO</name>
<protein>
    <submittedName>
        <fullName evidence="2">Uncharacterized protein</fullName>
    </submittedName>
</protein>
<feature type="compositionally biased region" description="Basic and acidic residues" evidence="1">
    <location>
        <begin position="1"/>
        <end position="12"/>
    </location>
</feature>
<dbReference type="AlphaFoldDB" id="A0A0A9C2P7"/>
<feature type="region of interest" description="Disordered" evidence="1">
    <location>
        <begin position="1"/>
        <end position="29"/>
    </location>
</feature>
<dbReference type="EMBL" id="GBRH01227341">
    <property type="protein sequence ID" value="JAD70554.1"/>
    <property type="molecule type" value="Transcribed_RNA"/>
</dbReference>
<proteinExistence type="predicted"/>
<organism evidence="2">
    <name type="scientific">Arundo donax</name>
    <name type="common">Giant reed</name>
    <name type="synonym">Donax arundinaceus</name>
    <dbReference type="NCBI Taxonomy" id="35708"/>
    <lineage>
        <taxon>Eukaryota</taxon>
        <taxon>Viridiplantae</taxon>
        <taxon>Streptophyta</taxon>
        <taxon>Embryophyta</taxon>
        <taxon>Tracheophyta</taxon>
        <taxon>Spermatophyta</taxon>
        <taxon>Magnoliopsida</taxon>
        <taxon>Liliopsida</taxon>
        <taxon>Poales</taxon>
        <taxon>Poaceae</taxon>
        <taxon>PACMAD clade</taxon>
        <taxon>Arundinoideae</taxon>
        <taxon>Arundineae</taxon>
        <taxon>Arundo</taxon>
    </lineage>
</organism>
<evidence type="ECO:0000256" key="1">
    <source>
        <dbReference type="SAM" id="MobiDB-lite"/>
    </source>
</evidence>
<reference evidence="2" key="1">
    <citation type="submission" date="2014-09" db="EMBL/GenBank/DDBJ databases">
        <authorList>
            <person name="Magalhaes I.L.F."/>
            <person name="Oliveira U."/>
            <person name="Santos F.R."/>
            <person name="Vidigal T.H.D.A."/>
            <person name="Brescovit A.D."/>
            <person name="Santos A.J."/>
        </authorList>
    </citation>
    <scope>NUCLEOTIDE SEQUENCE</scope>
    <source>
        <tissue evidence="2">Shoot tissue taken approximately 20 cm above the soil surface</tissue>
    </source>
</reference>
<accession>A0A0A9C2P7</accession>
<evidence type="ECO:0000313" key="2">
    <source>
        <dbReference type="EMBL" id="JAD70554.1"/>
    </source>
</evidence>
<reference evidence="2" key="2">
    <citation type="journal article" date="2015" name="Data Brief">
        <title>Shoot transcriptome of the giant reed, Arundo donax.</title>
        <authorList>
            <person name="Barrero R.A."/>
            <person name="Guerrero F.D."/>
            <person name="Moolhuijzen P."/>
            <person name="Goolsby J.A."/>
            <person name="Tidwell J."/>
            <person name="Bellgard S.E."/>
            <person name="Bellgard M.I."/>
        </authorList>
    </citation>
    <scope>NUCLEOTIDE SEQUENCE</scope>
    <source>
        <tissue evidence="2">Shoot tissue taken approximately 20 cm above the soil surface</tissue>
    </source>
</reference>